<comment type="subcellular location">
    <subcellularLocation>
        <location evidence="1">Cell membrane</location>
        <topology evidence="1">Single-pass type II membrane protein</topology>
    </subcellularLocation>
</comment>
<dbReference type="PROSITE" id="PS50041">
    <property type="entry name" value="C_TYPE_LECTIN_2"/>
    <property type="match status" value="1"/>
</dbReference>
<dbReference type="GO" id="GO:0042802">
    <property type="term" value="F:identical protein binding"/>
    <property type="evidence" value="ECO:0007669"/>
    <property type="project" value="Ensembl"/>
</dbReference>
<proteinExistence type="predicted"/>
<sequence length="199" mass="23011">MNPEDCSITETSSLHQEKRKKNNATSFRFETQHEGSLQVPIPCAVLIVVFITILFITVIALFVGKYNCPGQYEVSMLSDSDVPSCSNEWILYHRKCYFFSTTTRNWTSARDSCSEDGATLAVIDSEKDMIFLQRYAGRAEHWIGLKNETRQTWKWSNGEVFNRWFNLTRYENCAFLNSTEVSSTECEQSLHWICSKPSR</sequence>
<keyword evidence="3" id="KW-0430">Lectin</keyword>
<dbReference type="InParanoid" id="H0V4C8"/>
<dbReference type="CTD" id="969"/>
<keyword evidence="6 7" id="KW-0472">Membrane</keyword>
<dbReference type="Proteomes" id="UP000005447">
    <property type="component" value="Unassembled WGS sequence"/>
</dbReference>
<dbReference type="Bgee" id="ENSCPOG00000004961">
    <property type="expression patterns" value="Expressed in zone of skin and 1 other cell type or tissue"/>
</dbReference>
<evidence type="ECO:0000256" key="6">
    <source>
        <dbReference type="ARBA" id="ARBA00023136"/>
    </source>
</evidence>
<dbReference type="VEuPathDB" id="HostDB:ENSCPOG00000004961"/>
<dbReference type="CDD" id="cd03593">
    <property type="entry name" value="CLECT_NK_receptors_like"/>
    <property type="match status" value="1"/>
</dbReference>
<dbReference type="OrthoDB" id="10059571at2759"/>
<feature type="transmembrane region" description="Helical" evidence="7">
    <location>
        <begin position="39"/>
        <end position="63"/>
    </location>
</feature>
<reference evidence="9" key="2">
    <citation type="submission" date="2025-08" db="UniProtKB">
        <authorList>
            <consortium name="Ensembl"/>
        </authorList>
    </citation>
    <scope>IDENTIFICATION</scope>
    <source>
        <strain evidence="9">2N</strain>
    </source>
</reference>
<dbReference type="PANTHER" id="PTHR45710:SF31">
    <property type="entry name" value="EARLY ACTIVATION ANTIGEN CD69"/>
    <property type="match status" value="1"/>
</dbReference>
<dbReference type="AlphaFoldDB" id="H0V4C8"/>
<evidence type="ECO:0000313" key="10">
    <source>
        <dbReference type="Proteomes" id="UP000005447"/>
    </source>
</evidence>
<accession>H0V4C8</accession>
<dbReference type="InterPro" id="IPR016186">
    <property type="entry name" value="C-type_lectin-like/link_sf"/>
</dbReference>
<dbReference type="GeneID" id="100727950"/>
<dbReference type="InterPro" id="IPR050828">
    <property type="entry name" value="C-type_lectin/matrix_domain"/>
</dbReference>
<dbReference type="EMBL" id="AAKN02030741">
    <property type="status" value="NOT_ANNOTATED_CDS"/>
    <property type="molecule type" value="Genomic_DNA"/>
</dbReference>
<dbReference type="GO" id="GO:2000405">
    <property type="term" value="P:negative regulation of T cell migration"/>
    <property type="evidence" value="ECO:0007669"/>
    <property type="project" value="Ensembl"/>
</dbReference>
<evidence type="ECO:0000256" key="3">
    <source>
        <dbReference type="ARBA" id="ARBA00022734"/>
    </source>
</evidence>
<reference evidence="10" key="1">
    <citation type="journal article" date="2011" name="Nature">
        <title>A high-resolution map of human evolutionary constraint using 29 mammals.</title>
        <authorList>
            <person name="Lindblad-Toh K."/>
            <person name="Garber M."/>
            <person name="Zuk O."/>
            <person name="Lin M.F."/>
            <person name="Parker B.J."/>
            <person name="Washietl S."/>
            <person name="Kheradpour P."/>
            <person name="Ernst J."/>
            <person name="Jordan G."/>
            <person name="Mauceli E."/>
            <person name="Ward L.D."/>
            <person name="Lowe C.B."/>
            <person name="Holloway A.K."/>
            <person name="Clamp M."/>
            <person name="Gnerre S."/>
            <person name="Alfoldi J."/>
            <person name="Beal K."/>
            <person name="Chang J."/>
            <person name="Clawson H."/>
            <person name="Cuff J."/>
            <person name="Di Palma F."/>
            <person name="Fitzgerald S."/>
            <person name="Flicek P."/>
            <person name="Guttman M."/>
            <person name="Hubisz M.J."/>
            <person name="Jaffe D.B."/>
            <person name="Jungreis I."/>
            <person name="Kent W.J."/>
            <person name="Kostka D."/>
            <person name="Lara M."/>
            <person name="Martins A.L."/>
            <person name="Massingham T."/>
            <person name="Moltke I."/>
            <person name="Raney B.J."/>
            <person name="Rasmussen M.D."/>
            <person name="Robinson J."/>
            <person name="Stark A."/>
            <person name="Vilella A.J."/>
            <person name="Wen J."/>
            <person name="Xie X."/>
            <person name="Zody M.C."/>
            <person name="Baldwin J."/>
            <person name="Bloom T."/>
            <person name="Chin C.W."/>
            <person name="Heiman D."/>
            <person name="Nicol R."/>
            <person name="Nusbaum C."/>
            <person name="Young S."/>
            <person name="Wilkinson J."/>
            <person name="Worley K.C."/>
            <person name="Kovar C.L."/>
            <person name="Muzny D.M."/>
            <person name="Gibbs R.A."/>
            <person name="Cree A."/>
            <person name="Dihn H.H."/>
            <person name="Fowler G."/>
            <person name="Jhangiani S."/>
            <person name="Joshi V."/>
            <person name="Lee S."/>
            <person name="Lewis L.R."/>
            <person name="Nazareth L.V."/>
            <person name="Okwuonu G."/>
            <person name="Santibanez J."/>
            <person name="Warren W.C."/>
            <person name="Mardis E.R."/>
            <person name="Weinstock G.M."/>
            <person name="Wilson R.K."/>
            <person name="Delehaunty K."/>
            <person name="Dooling D."/>
            <person name="Fronik C."/>
            <person name="Fulton L."/>
            <person name="Fulton B."/>
            <person name="Graves T."/>
            <person name="Minx P."/>
            <person name="Sodergren E."/>
            <person name="Birney E."/>
            <person name="Margulies E.H."/>
            <person name="Herrero J."/>
            <person name="Green E.D."/>
            <person name="Haussler D."/>
            <person name="Siepel A."/>
            <person name="Goldman N."/>
            <person name="Pollard K.S."/>
            <person name="Pedersen J.S."/>
            <person name="Lander E.S."/>
            <person name="Kellis M."/>
        </authorList>
    </citation>
    <scope>NUCLEOTIDE SEQUENCE [LARGE SCALE GENOMIC DNA]</scope>
    <source>
        <strain evidence="10">2N</strain>
    </source>
</reference>
<dbReference type="GO" id="GO:0009897">
    <property type="term" value="C:external side of plasma membrane"/>
    <property type="evidence" value="ECO:0007669"/>
    <property type="project" value="Ensembl"/>
</dbReference>
<keyword evidence="10" id="KW-1185">Reference proteome</keyword>
<evidence type="ECO:0000313" key="9">
    <source>
        <dbReference type="Ensembl" id="ENSCPOP00000004465.2"/>
    </source>
</evidence>
<dbReference type="PANTHER" id="PTHR45710">
    <property type="entry name" value="C-TYPE LECTIN DOMAIN-CONTAINING PROTEIN 180"/>
    <property type="match status" value="1"/>
</dbReference>
<dbReference type="GO" id="GO:0032991">
    <property type="term" value="C:protein-containing complex"/>
    <property type="evidence" value="ECO:0007669"/>
    <property type="project" value="Ensembl"/>
</dbReference>
<dbReference type="InterPro" id="IPR001304">
    <property type="entry name" value="C-type_lectin-like"/>
</dbReference>
<dbReference type="OMA" id="WFNFTGS"/>
<evidence type="ECO:0000256" key="4">
    <source>
        <dbReference type="ARBA" id="ARBA00022968"/>
    </source>
</evidence>
<dbReference type="InterPro" id="IPR016187">
    <property type="entry name" value="CTDL_fold"/>
</dbReference>
<dbReference type="GO" id="GO:0071466">
    <property type="term" value="P:cellular response to xenobiotic stimulus"/>
    <property type="evidence" value="ECO:0007669"/>
    <property type="project" value="Ensembl"/>
</dbReference>
<evidence type="ECO:0000259" key="8">
    <source>
        <dbReference type="PROSITE" id="PS50041"/>
    </source>
</evidence>
<keyword evidence="4" id="KW-0735">Signal-anchor</keyword>
<dbReference type="GO" id="GO:0072678">
    <property type="term" value="P:T cell migration"/>
    <property type="evidence" value="ECO:0007669"/>
    <property type="project" value="Ensembl"/>
</dbReference>
<dbReference type="FunCoup" id="H0V4C8">
    <property type="interactions" value="74"/>
</dbReference>
<dbReference type="GO" id="GO:0140313">
    <property type="term" value="F:molecular sequestering activity"/>
    <property type="evidence" value="ECO:0007669"/>
    <property type="project" value="Ensembl"/>
</dbReference>
<dbReference type="RefSeq" id="XP_003470617.1">
    <property type="nucleotide sequence ID" value="XM_003470569.3"/>
</dbReference>
<dbReference type="EMBL" id="AAKN02030742">
    <property type="status" value="NOT_ANNOTATED_CDS"/>
    <property type="molecule type" value="Genomic_DNA"/>
</dbReference>
<dbReference type="Pfam" id="PF00059">
    <property type="entry name" value="Lectin_C"/>
    <property type="match status" value="1"/>
</dbReference>
<keyword evidence="5 7" id="KW-1133">Transmembrane helix</keyword>
<dbReference type="GeneTree" id="ENSGT00940000161987"/>
<feature type="domain" description="C-type lectin" evidence="8">
    <location>
        <begin position="92"/>
        <end position="195"/>
    </location>
</feature>
<name>H0V4C8_CAVPO</name>
<organism evidence="9 10">
    <name type="scientific">Cavia porcellus</name>
    <name type="common">Guinea pig</name>
    <dbReference type="NCBI Taxonomy" id="10141"/>
    <lineage>
        <taxon>Eukaryota</taxon>
        <taxon>Metazoa</taxon>
        <taxon>Chordata</taxon>
        <taxon>Craniata</taxon>
        <taxon>Vertebrata</taxon>
        <taxon>Euteleostomi</taxon>
        <taxon>Mammalia</taxon>
        <taxon>Eutheria</taxon>
        <taxon>Euarchontoglires</taxon>
        <taxon>Glires</taxon>
        <taxon>Rodentia</taxon>
        <taxon>Hystricomorpha</taxon>
        <taxon>Caviidae</taxon>
        <taxon>Cavia</taxon>
    </lineage>
</organism>
<evidence type="ECO:0000256" key="5">
    <source>
        <dbReference type="ARBA" id="ARBA00022989"/>
    </source>
</evidence>
<dbReference type="GO" id="GO:0003376">
    <property type="term" value="P:sphingosine-1-phosphate receptor signaling pathway"/>
    <property type="evidence" value="ECO:0007669"/>
    <property type="project" value="Ensembl"/>
</dbReference>
<dbReference type="STRING" id="10141.ENSCPOP00000004465"/>
<protein>
    <submittedName>
        <fullName evidence="9">CD69 molecule</fullName>
    </submittedName>
</protein>
<dbReference type="KEGG" id="cpoc:100727950"/>
<dbReference type="HOGENOM" id="CLU_049894_8_4_1"/>
<gene>
    <name evidence="9" type="primary">CD69</name>
</gene>
<evidence type="ECO:0000256" key="1">
    <source>
        <dbReference type="ARBA" id="ARBA00004401"/>
    </source>
</evidence>
<dbReference type="GO" id="GO:0004888">
    <property type="term" value="F:transmembrane signaling receptor activity"/>
    <property type="evidence" value="ECO:0007669"/>
    <property type="project" value="Ensembl"/>
</dbReference>
<dbReference type="SUPFAM" id="SSF56436">
    <property type="entry name" value="C-type lectin-like"/>
    <property type="match status" value="1"/>
</dbReference>
<dbReference type="SMART" id="SM00034">
    <property type="entry name" value="CLECT"/>
    <property type="match status" value="1"/>
</dbReference>
<dbReference type="InterPro" id="IPR033992">
    <property type="entry name" value="NKR-like_CTLD"/>
</dbReference>
<dbReference type="Ensembl" id="ENSCPOT00000005015.3">
    <property type="protein sequence ID" value="ENSCPOP00000004465.2"/>
    <property type="gene ID" value="ENSCPOG00000004961.4"/>
</dbReference>
<evidence type="ECO:0000256" key="2">
    <source>
        <dbReference type="ARBA" id="ARBA00022692"/>
    </source>
</evidence>
<dbReference type="eggNOG" id="KOG4297">
    <property type="taxonomic scope" value="Eukaryota"/>
</dbReference>
<dbReference type="GO" id="GO:2000329">
    <property type="term" value="P:negative regulation of T-helper 17 cell lineage commitment"/>
    <property type="evidence" value="ECO:0007669"/>
    <property type="project" value="Ensembl"/>
</dbReference>
<reference evidence="9" key="3">
    <citation type="submission" date="2025-09" db="UniProtKB">
        <authorList>
            <consortium name="Ensembl"/>
        </authorList>
    </citation>
    <scope>IDENTIFICATION</scope>
    <source>
        <strain evidence="9">2N</strain>
    </source>
</reference>
<keyword evidence="2 7" id="KW-0812">Transmembrane</keyword>
<evidence type="ECO:0000256" key="7">
    <source>
        <dbReference type="SAM" id="Phobius"/>
    </source>
</evidence>
<dbReference type="GO" id="GO:0030246">
    <property type="term" value="F:carbohydrate binding"/>
    <property type="evidence" value="ECO:0007669"/>
    <property type="project" value="UniProtKB-KW"/>
</dbReference>
<dbReference type="Gene3D" id="3.10.100.10">
    <property type="entry name" value="Mannose-Binding Protein A, subunit A"/>
    <property type="match status" value="1"/>
</dbReference>